<feature type="coiled-coil region" evidence="1">
    <location>
        <begin position="60"/>
        <end position="94"/>
    </location>
</feature>
<dbReference type="InterPro" id="IPR055179">
    <property type="entry name" value="Tex-like_central_region"/>
</dbReference>
<dbReference type="FunFam" id="1.10.150.310:FF:000001">
    <property type="entry name" value="RNA-binding transcriptional accessory protein"/>
    <property type="match status" value="1"/>
</dbReference>
<proteinExistence type="predicted"/>
<dbReference type="InterPro" id="IPR023323">
    <property type="entry name" value="Tex-like_dom_sf"/>
</dbReference>
<dbReference type="SUPFAM" id="SSF53098">
    <property type="entry name" value="Ribonuclease H-like"/>
    <property type="match status" value="1"/>
</dbReference>
<dbReference type="GO" id="GO:0006139">
    <property type="term" value="P:nucleobase-containing compound metabolic process"/>
    <property type="evidence" value="ECO:0007669"/>
    <property type="project" value="InterPro"/>
</dbReference>
<feature type="domain" description="S1 motif" evidence="2">
    <location>
        <begin position="643"/>
        <end position="712"/>
    </location>
</feature>
<dbReference type="PROSITE" id="PS50126">
    <property type="entry name" value="S1"/>
    <property type="match status" value="1"/>
</dbReference>
<reference evidence="3" key="2">
    <citation type="submission" date="2021-04" db="EMBL/GenBank/DDBJ databases">
        <authorList>
            <person name="Gilroy R."/>
        </authorList>
    </citation>
    <scope>NUCLEOTIDE SEQUENCE</scope>
    <source>
        <strain evidence="3">CHK180-15479</strain>
    </source>
</reference>
<dbReference type="PANTHER" id="PTHR10724:SF10">
    <property type="entry name" value="S1 RNA-BINDING DOMAIN-CONTAINING PROTEIN 1"/>
    <property type="match status" value="1"/>
</dbReference>
<dbReference type="GO" id="GO:0006412">
    <property type="term" value="P:translation"/>
    <property type="evidence" value="ECO:0007669"/>
    <property type="project" value="TreeGrafter"/>
</dbReference>
<dbReference type="InterPro" id="IPR037027">
    <property type="entry name" value="YqgF/RNaseH-like_dom_sf"/>
</dbReference>
<dbReference type="InterPro" id="IPR006641">
    <property type="entry name" value="YqgF/RNaseH-like_dom"/>
</dbReference>
<dbReference type="Pfam" id="PF22706">
    <property type="entry name" value="Tex_central_region"/>
    <property type="match status" value="1"/>
</dbReference>
<dbReference type="Gene3D" id="2.40.50.140">
    <property type="entry name" value="Nucleic acid-binding proteins"/>
    <property type="match status" value="1"/>
</dbReference>
<dbReference type="InterPro" id="IPR032639">
    <property type="entry name" value="Tex_YqgF"/>
</dbReference>
<dbReference type="InterPro" id="IPR050437">
    <property type="entry name" value="Ribos_protein_bS1-like"/>
</dbReference>
<evidence type="ECO:0000259" key="2">
    <source>
        <dbReference type="PROSITE" id="PS50126"/>
    </source>
</evidence>
<comment type="caution">
    <text evidence="3">The sequence shown here is derived from an EMBL/GenBank/DDBJ whole genome shotgun (WGS) entry which is preliminary data.</text>
</comment>
<dbReference type="GO" id="GO:0003729">
    <property type="term" value="F:mRNA binding"/>
    <property type="evidence" value="ECO:0007669"/>
    <property type="project" value="UniProtKB-ARBA"/>
</dbReference>
<dbReference type="FunFam" id="3.30.420.140:FF:000001">
    <property type="entry name" value="RNA-binding transcriptional accessory protein"/>
    <property type="match status" value="1"/>
</dbReference>
<dbReference type="Gene3D" id="1.10.10.650">
    <property type="entry name" value="RuvA domain 2-like"/>
    <property type="match status" value="1"/>
</dbReference>
<dbReference type="InterPro" id="IPR012337">
    <property type="entry name" value="RNaseH-like_sf"/>
</dbReference>
<accession>A0A9D2N208</accession>
<dbReference type="PANTHER" id="PTHR10724">
    <property type="entry name" value="30S RIBOSOMAL PROTEIN S1"/>
    <property type="match status" value="1"/>
</dbReference>
<dbReference type="SMART" id="SM00732">
    <property type="entry name" value="YqgFc"/>
    <property type="match status" value="1"/>
</dbReference>
<name>A0A9D2N208_9FIRM</name>
<dbReference type="GO" id="GO:0003735">
    <property type="term" value="F:structural constituent of ribosome"/>
    <property type="evidence" value="ECO:0007669"/>
    <property type="project" value="TreeGrafter"/>
</dbReference>
<dbReference type="Pfam" id="PF09371">
    <property type="entry name" value="Tex_N"/>
    <property type="match status" value="1"/>
</dbReference>
<dbReference type="SUPFAM" id="SSF47781">
    <property type="entry name" value="RuvA domain 2-like"/>
    <property type="match status" value="2"/>
</dbReference>
<dbReference type="Gene3D" id="3.30.420.140">
    <property type="entry name" value="YqgF/RNase H-like domain"/>
    <property type="match status" value="1"/>
</dbReference>
<gene>
    <name evidence="3" type="ORF">H9704_09980</name>
</gene>
<dbReference type="Proteomes" id="UP000823910">
    <property type="component" value="Unassembled WGS sequence"/>
</dbReference>
<dbReference type="EMBL" id="DWWT01000048">
    <property type="protein sequence ID" value="HJC06467.1"/>
    <property type="molecule type" value="Genomic_DNA"/>
</dbReference>
<dbReference type="Gene3D" id="1.10.3500.10">
    <property type="entry name" value="Tex N-terminal region-like"/>
    <property type="match status" value="1"/>
</dbReference>
<dbReference type="Gene3D" id="1.10.150.310">
    <property type="entry name" value="Tex RuvX-like domain-like"/>
    <property type="match status" value="1"/>
</dbReference>
<evidence type="ECO:0000313" key="4">
    <source>
        <dbReference type="Proteomes" id="UP000823910"/>
    </source>
</evidence>
<dbReference type="InterPro" id="IPR010994">
    <property type="entry name" value="RuvA_2-like"/>
</dbReference>
<reference evidence="3" key="1">
    <citation type="journal article" date="2021" name="PeerJ">
        <title>Extensive microbial diversity within the chicken gut microbiome revealed by metagenomics and culture.</title>
        <authorList>
            <person name="Gilroy R."/>
            <person name="Ravi A."/>
            <person name="Getino M."/>
            <person name="Pursley I."/>
            <person name="Horton D.L."/>
            <person name="Alikhan N.F."/>
            <person name="Baker D."/>
            <person name="Gharbi K."/>
            <person name="Hall N."/>
            <person name="Watson M."/>
            <person name="Adriaenssens E.M."/>
            <person name="Foster-Nyarko E."/>
            <person name="Jarju S."/>
            <person name="Secka A."/>
            <person name="Antonio M."/>
            <person name="Oren A."/>
            <person name="Chaudhuri R.R."/>
            <person name="La Ragione R."/>
            <person name="Hildebrand F."/>
            <person name="Pallen M.J."/>
        </authorList>
    </citation>
    <scope>NUCLEOTIDE SEQUENCE</scope>
    <source>
        <strain evidence="3">CHK180-15479</strain>
    </source>
</reference>
<dbReference type="FunFam" id="2.40.50.140:FF:000051">
    <property type="entry name" value="RNA-binding transcriptional accessory protein"/>
    <property type="match status" value="1"/>
</dbReference>
<dbReference type="InterPro" id="IPR023319">
    <property type="entry name" value="Tex-like_HTH_dom_sf"/>
</dbReference>
<dbReference type="InterPro" id="IPR003029">
    <property type="entry name" value="S1_domain"/>
</dbReference>
<dbReference type="InterPro" id="IPR018974">
    <property type="entry name" value="Tex-like_N"/>
</dbReference>
<dbReference type="GO" id="GO:0005737">
    <property type="term" value="C:cytoplasm"/>
    <property type="evidence" value="ECO:0007669"/>
    <property type="project" value="UniProtKB-ARBA"/>
</dbReference>
<sequence length="718" mass="79961">MDIIKKLAEELHIAPSQAEAAVKLIDEGNTIPFIARYRKEATGSLNDEVLRSLDERLKYLRNLEERKEQVIVSIAEQEKLTPELERQIREAQTLVAVEDLYRPYKPKRRTRAMIAKEKGLEPLADLISLQMTREPLEQSAASYISEESGVGSAEEAIAGAMDILAERISDNAQYRTYIRNITVSQGLLTSQARDEKEKSVYEMYYQYQEPVKKAAGHRILALNRGEKEKFLSVKVEAPEEQILRYLEKQTILRDNPYTAPVLREIVKDSYERLIGPSIEREIRSDLTEKAEEGAIKVFGKNLEQLLMQPPIAGRVVLGWDPAFRTGCKLAVVDSTGKVLDTVVIYPTAPQNRVAESKRILKEMIKKYNITLISVGNGTASRESEKIIVELLGEIKEPVQYVIVNEAGASVYSASKLATEEFPQFDVGQRSAVSIARRLQDPLAELVKIDPKSIGVGQYQHDMNQKRLGEALEGVVEDCVNRVGVDLNTASPALLEYVSGISKTLAKNIVAYREENGAFKNRRQLLKVAKLGPKAFEQCAGFMRITGGDEPLDGTSVHPESYDAAGKLLERLGCTRQELAKGGIAGIGKKIRDYGKLAREIGVGEPTLRDIAAELEKPARDPRDEMPRPILRSDILEMKDLKPGMVLKGTVRNVIDFGAFVDIGVHQDGLVHISQITDRYIKHPLEAVSVGDVVDVKVLAVDLEKKRISLTMKGIKDGN</sequence>
<dbReference type="Pfam" id="PF00575">
    <property type="entry name" value="S1"/>
    <property type="match status" value="1"/>
</dbReference>
<dbReference type="InterPro" id="IPR044146">
    <property type="entry name" value="S1_Tex"/>
</dbReference>
<organism evidence="3 4">
    <name type="scientific">Candidatus Enterocloster excrementipullorum</name>
    <dbReference type="NCBI Taxonomy" id="2838559"/>
    <lineage>
        <taxon>Bacteria</taxon>
        <taxon>Bacillati</taxon>
        <taxon>Bacillota</taxon>
        <taxon>Clostridia</taxon>
        <taxon>Lachnospirales</taxon>
        <taxon>Lachnospiraceae</taxon>
        <taxon>Enterocloster</taxon>
    </lineage>
</organism>
<dbReference type="Pfam" id="PF12836">
    <property type="entry name" value="HHH_3"/>
    <property type="match status" value="1"/>
</dbReference>
<protein>
    <submittedName>
        <fullName evidence="3">RNA-binding transcriptional accessory protein</fullName>
    </submittedName>
</protein>
<evidence type="ECO:0000313" key="3">
    <source>
        <dbReference type="EMBL" id="HJC06467.1"/>
    </source>
</evidence>
<dbReference type="SUPFAM" id="SSF50249">
    <property type="entry name" value="Nucleic acid-binding proteins"/>
    <property type="match status" value="1"/>
</dbReference>
<dbReference type="SMART" id="SM00316">
    <property type="entry name" value="S1"/>
    <property type="match status" value="1"/>
</dbReference>
<dbReference type="CDD" id="cd05685">
    <property type="entry name" value="S1_Tex"/>
    <property type="match status" value="1"/>
</dbReference>
<keyword evidence="1" id="KW-0175">Coiled coil</keyword>
<dbReference type="AlphaFoldDB" id="A0A9D2N208"/>
<dbReference type="FunFam" id="1.10.10.650:FF:000001">
    <property type="entry name" value="S1 RNA-binding domain 1"/>
    <property type="match status" value="1"/>
</dbReference>
<dbReference type="InterPro" id="IPR041692">
    <property type="entry name" value="HHH_9"/>
</dbReference>
<evidence type="ECO:0000256" key="1">
    <source>
        <dbReference type="SAM" id="Coils"/>
    </source>
</evidence>
<dbReference type="InterPro" id="IPR012340">
    <property type="entry name" value="NA-bd_OB-fold"/>
</dbReference>
<dbReference type="SUPFAM" id="SSF158832">
    <property type="entry name" value="Tex N-terminal region-like"/>
    <property type="match status" value="1"/>
</dbReference>
<dbReference type="Pfam" id="PF16921">
    <property type="entry name" value="Tex_YqgF"/>
    <property type="match status" value="1"/>
</dbReference>
<dbReference type="Pfam" id="PF17674">
    <property type="entry name" value="HHH_9"/>
    <property type="match status" value="1"/>
</dbReference>